<dbReference type="Pfam" id="PF00440">
    <property type="entry name" value="TetR_N"/>
    <property type="match status" value="1"/>
</dbReference>
<evidence type="ECO:0000259" key="3">
    <source>
        <dbReference type="PROSITE" id="PS50977"/>
    </source>
</evidence>
<dbReference type="PRINTS" id="PR00455">
    <property type="entry name" value="HTHTETR"/>
</dbReference>
<evidence type="ECO:0000313" key="5">
    <source>
        <dbReference type="Proteomes" id="UP000553776"/>
    </source>
</evidence>
<dbReference type="RefSeq" id="WP_185137767.1">
    <property type="nucleotide sequence ID" value="NZ_JACJVR010000079.1"/>
</dbReference>
<organism evidence="4 5">
    <name type="scientific">Cohnella xylanilytica</name>
    <dbReference type="NCBI Taxonomy" id="557555"/>
    <lineage>
        <taxon>Bacteria</taxon>
        <taxon>Bacillati</taxon>
        <taxon>Bacillota</taxon>
        <taxon>Bacilli</taxon>
        <taxon>Bacillales</taxon>
        <taxon>Paenibacillaceae</taxon>
        <taxon>Cohnella</taxon>
    </lineage>
</organism>
<keyword evidence="1 2" id="KW-0238">DNA-binding</keyword>
<evidence type="ECO:0000256" key="1">
    <source>
        <dbReference type="ARBA" id="ARBA00023125"/>
    </source>
</evidence>
<dbReference type="InterPro" id="IPR050109">
    <property type="entry name" value="HTH-type_TetR-like_transc_reg"/>
</dbReference>
<dbReference type="Proteomes" id="UP000553776">
    <property type="component" value="Unassembled WGS sequence"/>
</dbReference>
<comment type="caution">
    <text evidence="4">The sequence shown here is derived from an EMBL/GenBank/DDBJ whole genome shotgun (WGS) entry which is preliminary data.</text>
</comment>
<dbReference type="InterPro" id="IPR009057">
    <property type="entry name" value="Homeodomain-like_sf"/>
</dbReference>
<feature type="DNA-binding region" description="H-T-H motif" evidence="2">
    <location>
        <begin position="26"/>
        <end position="45"/>
    </location>
</feature>
<dbReference type="GO" id="GO:0006355">
    <property type="term" value="P:regulation of DNA-templated transcription"/>
    <property type="evidence" value="ECO:0007669"/>
    <property type="project" value="UniProtKB-ARBA"/>
</dbReference>
<dbReference type="GO" id="GO:0003677">
    <property type="term" value="F:DNA binding"/>
    <property type="evidence" value="ECO:0007669"/>
    <property type="project" value="UniProtKB-UniRule"/>
</dbReference>
<evidence type="ECO:0000313" key="4">
    <source>
        <dbReference type="EMBL" id="MBB6693791.1"/>
    </source>
</evidence>
<dbReference type="SUPFAM" id="SSF46689">
    <property type="entry name" value="Homeodomain-like"/>
    <property type="match status" value="1"/>
</dbReference>
<keyword evidence="5" id="KW-1185">Reference proteome</keyword>
<sequence>MDEARRRKILDEAMDLFRKKGYSAASMQEIAEACGMAKASIYKFFPSKEDLFTAAFVDCHRTLLERANELDRSGSELRLPPRERLRRKIEFQLFYTVENHLFMIDFRELPITSNENFAAAWKRKKAALLAWRKELLLEAYGERIEPFVWDAVAIFRGILFEYLGYVIQKVIAVPIPELAAYIVDRMDAVTEDLARSNAKPILNEASAYYHHLNPSDPLVRQGTAMQFLQSLDEKIGELPKDEEARGELREVVGLLRKEAGADAPNPTLIRVLSSYLESVPELRPYVRQLNLMLS</sequence>
<feature type="domain" description="HTH tetR-type" evidence="3">
    <location>
        <begin position="3"/>
        <end position="63"/>
    </location>
</feature>
<dbReference type="PROSITE" id="PS50977">
    <property type="entry name" value="HTH_TETR_2"/>
    <property type="match status" value="1"/>
</dbReference>
<dbReference type="AlphaFoldDB" id="A0A841U6Z6"/>
<dbReference type="EMBL" id="JACJVR010000079">
    <property type="protein sequence ID" value="MBB6693791.1"/>
    <property type="molecule type" value="Genomic_DNA"/>
</dbReference>
<accession>A0A841U6Z6</accession>
<proteinExistence type="predicted"/>
<dbReference type="InterPro" id="IPR001647">
    <property type="entry name" value="HTH_TetR"/>
</dbReference>
<evidence type="ECO:0000256" key="2">
    <source>
        <dbReference type="PROSITE-ProRule" id="PRU00335"/>
    </source>
</evidence>
<gene>
    <name evidence="4" type="ORF">H7B90_20550</name>
</gene>
<reference evidence="4 5" key="1">
    <citation type="submission" date="2020-08" db="EMBL/GenBank/DDBJ databases">
        <title>Cohnella phylogeny.</title>
        <authorList>
            <person name="Dunlap C."/>
        </authorList>
    </citation>
    <scope>NUCLEOTIDE SEQUENCE [LARGE SCALE GENOMIC DNA]</scope>
    <source>
        <strain evidence="4 5">DSM 25239</strain>
    </source>
</reference>
<protein>
    <submittedName>
        <fullName evidence="4">TetR/AcrR family transcriptional regulator</fullName>
    </submittedName>
</protein>
<name>A0A841U6Z6_9BACL</name>
<dbReference type="Gene3D" id="1.10.357.10">
    <property type="entry name" value="Tetracycline Repressor, domain 2"/>
    <property type="match status" value="1"/>
</dbReference>
<dbReference type="PANTHER" id="PTHR30055">
    <property type="entry name" value="HTH-TYPE TRANSCRIPTIONAL REGULATOR RUTR"/>
    <property type="match status" value="1"/>
</dbReference>